<dbReference type="EMBL" id="UINC01002507">
    <property type="protein sequence ID" value="SUZ97407.1"/>
    <property type="molecule type" value="Genomic_DNA"/>
</dbReference>
<evidence type="ECO:0000259" key="9">
    <source>
        <dbReference type="Pfam" id="PF02224"/>
    </source>
</evidence>
<evidence type="ECO:0000256" key="7">
    <source>
        <dbReference type="ARBA" id="ARBA00047615"/>
    </source>
</evidence>
<keyword evidence="5" id="KW-0418">Kinase</keyword>
<organism evidence="10">
    <name type="scientific">marine metagenome</name>
    <dbReference type="NCBI Taxonomy" id="408172"/>
    <lineage>
        <taxon>unclassified sequences</taxon>
        <taxon>metagenomes</taxon>
        <taxon>ecological metagenomes</taxon>
    </lineage>
</organism>
<evidence type="ECO:0000256" key="2">
    <source>
        <dbReference type="ARBA" id="ARBA00012906"/>
    </source>
</evidence>
<comment type="similarity">
    <text evidence="1">Belongs to the cytidylate kinase family. Type 1 subfamily.</text>
</comment>
<evidence type="ECO:0000256" key="3">
    <source>
        <dbReference type="ARBA" id="ARBA00022679"/>
    </source>
</evidence>
<proteinExistence type="inferred from homology"/>
<keyword evidence="6" id="KW-0067">ATP-binding</keyword>
<dbReference type="HAMAP" id="MF_00238">
    <property type="entry name" value="Cytidyl_kinase_type1"/>
    <property type="match status" value="1"/>
</dbReference>
<sequence>VPFQSVIAIDGPSGAGKGSVSRAIARALGCRYVDTGAMYRAVTWLAVQKGLSLDDEAALSALAGRVRLTLEETTVTVEGHDVTSAIRTREIDAAAARVARMPAVRAVLVARQRAYAADGRIVMEGRDIGTTVFPEADVKLYLDASPGERAARRASDPARESSISDASLSDVASALEARDRSDRTRQISPLAMADDAVLVDTTGVPLERVVERVLAIVRERLAAR</sequence>
<dbReference type="SUPFAM" id="SSF52540">
    <property type="entry name" value="P-loop containing nucleoside triphosphate hydrolases"/>
    <property type="match status" value="1"/>
</dbReference>
<keyword evidence="4" id="KW-0547">Nucleotide-binding</keyword>
<dbReference type="EC" id="2.7.4.25" evidence="2"/>
<dbReference type="PANTHER" id="PTHR21299">
    <property type="entry name" value="CYTIDYLATE KINASE/PANTOATE-BETA-ALANINE LIGASE"/>
    <property type="match status" value="1"/>
</dbReference>
<evidence type="ECO:0000256" key="1">
    <source>
        <dbReference type="ARBA" id="ARBA00009427"/>
    </source>
</evidence>
<dbReference type="Gene3D" id="3.40.50.300">
    <property type="entry name" value="P-loop containing nucleotide triphosphate hydrolases"/>
    <property type="match status" value="1"/>
</dbReference>
<evidence type="ECO:0000256" key="6">
    <source>
        <dbReference type="ARBA" id="ARBA00022840"/>
    </source>
</evidence>
<gene>
    <name evidence="10" type="ORF">METZ01_LOCUS50261</name>
</gene>
<feature type="domain" description="Cytidylate kinase" evidence="9">
    <location>
        <begin position="7"/>
        <end position="218"/>
    </location>
</feature>
<keyword evidence="3" id="KW-0808">Transferase</keyword>
<dbReference type="GO" id="GO:0036431">
    <property type="term" value="F:dCMP kinase activity"/>
    <property type="evidence" value="ECO:0007669"/>
    <property type="project" value="InterPro"/>
</dbReference>
<comment type="catalytic activity">
    <reaction evidence="7">
        <text>dCMP + ATP = dCDP + ADP</text>
        <dbReference type="Rhea" id="RHEA:25094"/>
        <dbReference type="ChEBI" id="CHEBI:30616"/>
        <dbReference type="ChEBI" id="CHEBI:57566"/>
        <dbReference type="ChEBI" id="CHEBI:58593"/>
        <dbReference type="ChEBI" id="CHEBI:456216"/>
        <dbReference type="EC" id="2.7.4.25"/>
    </reaction>
</comment>
<dbReference type="Pfam" id="PF02224">
    <property type="entry name" value="Cytidylate_kin"/>
    <property type="match status" value="1"/>
</dbReference>
<dbReference type="InterPro" id="IPR003136">
    <property type="entry name" value="Cytidylate_kin"/>
</dbReference>
<protein>
    <recommendedName>
        <fullName evidence="2">(d)CMP kinase</fullName>
        <ecNumber evidence="2">2.7.4.25</ecNumber>
    </recommendedName>
</protein>
<dbReference type="GO" id="GO:0015949">
    <property type="term" value="P:nucleobase-containing small molecule interconversion"/>
    <property type="evidence" value="ECO:0007669"/>
    <property type="project" value="TreeGrafter"/>
</dbReference>
<evidence type="ECO:0000256" key="8">
    <source>
        <dbReference type="ARBA" id="ARBA00048478"/>
    </source>
</evidence>
<dbReference type="CDD" id="cd02020">
    <property type="entry name" value="CMPK"/>
    <property type="match status" value="1"/>
</dbReference>
<dbReference type="NCBIfam" id="TIGR00017">
    <property type="entry name" value="cmk"/>
    <property type="match status" value="1"/>
</dbReference>
<feature type="non-terminal residue" evidence="10">
    <location>
        <position position="1"/>
    </location>
</feature>
<dbReference type="InterPro" id="IPR027417">
    <property type="entry name" value="P-loop_NTPase"/>
</dbReference>
<dbReference type="GO" id="GO:0005524">
    <property type="term" value="F:ATP binding"/>
    <property type="evidence" value="ECO:0007669"/>
    <property type="project" value="UniProtKB-KW"/>
</dbReference>
<dbReference type="InterPro" id="IPR011994">
    <property type="entry name" value="Cytidylate_kinase_dom"/>
</dbReference>
<comment type="catalytic activity">
    <reaction evidence="8">
        <text>CMP + ATP = CDP + ADP</text>
        <dbReference type="Rhea" id="RHEA:11600"/>
        <dbReference type="ChEBI" id="CHEBI:30616"/>
        <dbReference type="ChEBI" id="CHEBI:58069"/>
        <dbReference type="ChEBI" id="CHEBI:60377"/>
        <dbReference type="ChEBI" id="CHEBI:456216"/>
        <dbReference type="EC" id="2.7.4.25"/>
    </reaction>
</comment>
<accession>A0A381S5A3</accession>
<evidence type="ECO:0000256" key="4">
    <source>
        <dbReference type="ARBA" id="ARBA00022741"/>
    </source>
</evidence>
<reference evidence="10" key="1">
    <citation type="submission" date="2018-05" db="EMBL/GenBank/DDBJ databases">
        <authorList>
            <person name="Lanie J.A."/>
            <person name="Ng W.-L."/>
            <person name="Kazmierczak K.M."/>
            <person name="Andrzejewski T.M."/>
            <person name="Davidsen T.M."/>
            <person name="Wayne K.J."/>
            <person name="Tettelin H."/>
            <person name="Glass J.I."/>
            <person name="Rusch D."/>
            <person name="Podicherti R."/>
            <person name="Tsui H.-C.T."/>
            <person name="Winkler M.E."/>
        </authorList>
    </citation>
    <scope>NUCLEOTIDE SEQUENCE</scope>
</reference>
<evidence type="ECO:0000256" key="5">
    <source>
        <dbReference type="ARBA" id="ARBA00022777"/>
    </source>
</evidence>
<dbReference type="AlphaFoldDB" id="A0A381S5A3"/>
<name>A0A381S5A3_9ZZZZ</name>
<evidence type="ECO:0000313" key="10">
    <source>
        <dbReference type="EMBL" id="SUZ97407.1"/>
    </source>
</evidence>
<dbReference type="GO" id="GO:0005829">
    <property type="term" value="C:cytosol"/>
    <property type="evidence" value="ECO:0007669"/>
    <property type="project" value="TreeGrafter"/>
</dbReference>
<dbReference type="PANTHER" id="PTHR21299:SF2">
    <property type="entry name" value="CYTIDYLATE KINASE"/>
    <property type="match status" value="1"/>
</dbReference>